<keyword evidence="3 7" id="KW-0808">Transferase</keyword>
<dbReference type="Proteomes" id="UP000647491">
    <property type="component" value="Unassembled WGS sequence"/>
</dbReference>
<feature type="binding site" evidence="7">
    <location>
        <position position="249"/>
    </location>
    <ligand>
        <name>substrate</name>
    </ligand>
</feature>
<dbReference type="HAMAP" id="MF_00295">
    <property type="entry name" value="MetA_acyltransf"/>
    <property type="match status" value="1"/>
</dbReference>
<proteinExistence type="inferred from homology"/>
<dbReference type="SUPFAM" id="SSF52317">
    <property type="entry name" value="Class I glutamine amidotransferase-like"/>
    <property type="match status" value="1"/>
</dbReference>
<evidence type="ECO:0000256" key="7">
    <source>
        <dbReference type="HAMAP-Rule" id="MF_00295"/>
    </source>
</evidence>
<dbReference type="CDD" id="cd03131">
    <property type="entry name" value="GATase1_HTS"/>
    <property type="match status" value="1"/>
</dbReference>
<feature type="binding site" evidence="7">
    <location>
        <position position="163"/>
    </location>
    <ligand>
        <name>substrate</name>
    </ligand>
</feature>
<dbReference type="PANTHER" id="PTHR20919:SF0">
    <property type="entry name" value="HOMOSERINE O-SUCCINYLTRANSFERASE"/>
    <property type="match status" value="1"/>
</dbReference>
<feature type="active site" description="Proton acceptor" evidence="7">
    <location>
        <position position="235"/>
    </location>
</feature>
<keyword evidence="5 7" id="KW-0012">Acyltransferase</keyword>
<keyword evidence="1 7" id="KW-0963">Cytoplasm</keyword>
<dbReference type="GO" id="GO:0008899">
    <property type="term" value="F:homoserine O-succinyltransferase activity"/>
    <property type="evidence" value="ECO:0007669"/>
    <property type="project" value="UniProtKB-EC"/>
</dbReference>
<comment type="pathway">
    <text evidence="7">Amino-acid biosynthesis; L-methionine biosynthesis via de novo pathway; O-acetyl-L-homoserine from L-homoserine: step 1/1.</text>
</comment>
<comment type="caution">
    <text evidence="8">The sequence shown here is derived from an EMBL/GenBank/DDBJ whole genome shotgun (WGS) entry which is preliminary data.</text>
</comment>
<keyword evidence="4 7" id="KW-0486">Methionine biosynthesis</keyword>
<dbReference type="PIRSF" id="PIRSF000450">
    <property type="entry name" value="H_ser_succinyltr"/>
    <property type="match status" value="1"/>
</dbReference>
<dbReference type="InterPro" id="IPR033752">
    <property type="entry name" value="MetA_family"/>
</dbReference>
<evidence type="ECO:0000256" key="6">
    <source>
        <dbReference type="ARBA" id="ARBA00049043"/>
    </source>
</evidence>
<evidence type="ECO:0000313" key="8">
    <source>
        <dbReference type="EMBL" id="MBC8598202.1"/>
    </source>
</evidence>
<dbReference type="EC" id="2.3.1.31" evidence="7"/>
<accession>A0ABR7NQ09</accession>
<sequence>MPIKIQNDLPARAILESENVFIMDEARASSQDIRPLEILILNLMPLKEDTETQLLRALSNTPLQVECTYMIMSTHESTHTSASHLNKFYVTFQDVKNRRFDGMIITGAPVELMEYEEVNYWEELKTVMEWSRSHVTSTMHLCWGAQAGLYYHYGIPKYKREEKLSGIYTHRTLDRKVPLMRSFDDTFHCPHSRYTEVREEDILKHPELKILARSEEAGVFLVMNRDGSQIFVQGHPEYDRMTLNAEYHRDLNRGLDPALPRNYYDHDDPFSIPPLTWRNMANTLYCNWLNFYVYQVTPYDLYKEPSPEVI</sequence>
<evidence type="ECO:0000256" key="5">
    <source>
        <dbReference type="ARBA" id="ARBA00023315"/>
    </source>
</evidence>
<dbReference type="InterPro" id="IPR029062">
    <property type="entry name" value="Class_I_gatase-like"/>
</dbReference>
<comment type="similarity">
    <text evidence="7">Belongs to the MetA family.</text>
</comment>
<evidence type="ECO:0000256" key="1">
    <source>
        <dbReference type="ARBA" id="ARBA00022490"/>
    </source>
</evidence>
<dbReference type="EMBL" id="JACRTJ010000007">
    <property type="protein sequence ID" value="MBC8598202.1"/>
    <property type="molecule type" value="Genomic_DNA"/>
</dbReference>
<feature type="active site" description="Acyl-thioester intermediate" evidence="7">
    <location>
        <position position="142"/>
    </location>
</feature>
<comment type="subcellular location">
    <subcellularLocation>
        <location evidence="7">Cytoplasm</location>
    </subcellularLocation>
</comment>
<keyword evidence="9" id="KW-1185">Reference proteome</keyword>
<keyword evidence="2 7" id="KW-0028">Amino-acid biosynthesis</keyword>
<reference evidence="8 9" key="1">
    <citation type="submission" date="2020-08" db="EMBL/GenBank/DDBJ databases">
        <title>Genome public.</title>
        <authorList>
            <person name="Liu C."/>
            <person name="Sun Q."/>
        </authorList>
    </citation>
    <scope>NUCLEOTIDE SEQUENCE [LARGE SCALE GENOMIC DNA]</scope>
    <source>
        <strain evidence="8 9">BX10</strain>
    </source>
</reference>
<evidence type="ECO:0000256" key="4">
    <source>
        <dbReference type="ARBA" id="ARBA00023167"/>
    </source>
</evidence>
<comment type="caution">
    <text evidence="7">Lacks conserved residue(s) required for the propagation of feature annotation.</text>
</comment>
<evidence type="ECO:0000256" key="3">
    <source>
        <dbReference type="ARBA" id="ARBA00022679"/>
    </source>
</evidence>
<comment type="function">
    <text evidence="7">Transfers an acetyl group from acetyl-CoA to L-homoserine, forming acetyl-L-homoserine.</text>
</comment>
<evidence type="ECO:0000256" key="2">
    <source>
        <dbReference type="ARBA" id="ARBA00022605"/>
    </source>
</evidence>
<feature type="active site" evidence="7">
    <location>
        <position position="237"/>
    </location>
</feature>
<feature type="site" description="Important for acyl-CoA specificity" evidence="7">
    <location>
        <position position="111"/>
    </location>
</feature>
<comment type="catalytic activity">
    <reaction evidence="6 7">
        <text>L-homoserine + acetyl-CoA = O-acetyl-L-homoserine + CoA</text>
        <dbReference type="Rhea" id="RHEA:13701"/>
        <dbReference type="ChEBI" id="CHEBI:57287"/>
        <dbReference type="ChEBI" id="CHEBI:57288"/>
        <dbReference type="ChEBI" id="CHEBI:57476"/>
        <dbReference type="ChEBI" id="CHEBI:57716"/>
        <dbReference type="EC" id="2.3.1.31"/>
    </reaction>
</comment>
<protein>
    <recommendedName>
        <fullName evidence="7">Homoserine O-acetyltransferase</fullName>
        <shortName evidence="7">HAT</shortName>
        <ecNumber evidence="7">2.3.1.31</ecNumber>
    </recommendedName>
    <alternativeName>
        <fullName evidence="7">Homoserine transacetylase</fullName>
        <shortName evidence="7">HTA</shortName>
    </alternativeName>
</protein>
<dbReference type="NCBIfam" id="TIGR01001">
    <property type="entry name" value="metA"/>
    <property type="match status" value="1"/>
</dbReference>
<feature type="site" description="Important for substrate specificity" evidence="7">
    <location>
        <position position="192"/>
    </location>
</feature>
<name>A0ABR7NQ09_9FIRM</name>
<dbReference type="InterPro" id="IPR005697">
    <property type="entry name" value="HST_MetA"/>
</dbReference>
<organism evidence="8 9">
    <name type="scientific">Enterocloster hominis</name>
    <name type="common">ex Liu et al. 2021</name>
    <dbReference type="NCBI Taxonomy" id="2763663"/>
    <lineage>
        <taxon>Bacteria</taxon>
        <taxon>Bacillati</taxon>
        <taxon>Bacillota</taxon>
        <taxon>Clostridia</taxon>
        <taxon>Lachnospirales</taxon>
        <taxon>Lachnospiraceae</taxon>
        <taxon>Enterocloster</taxon>
    </lineage>
</organism>
<evidence type="ECO:0000313" key="9">
    <source>
        <dbReference type="Proteomes" id="UP000647491"/>
    </source>
</evidence>
<gene>
    <name evidence="8" type="primary">metA</name>
    <name evidence="7" type="synonym">metAA</name>
    <name evidence="8" type="ORF">H8708_03005</name>
</gene>
<dbReference type="RefSeq" id="WP_158359970.1">
    <property type="nucleotide sequence ID" value="NZ_JACRTJ010000007.1"/>
</dbReference>
<dbReference type="PANTHER" id="PTHR20919">
    <property type="entry name" value="HOMOSERINE O-SUCCINYLTRANSFERASE"/>
    <property type="match status" value="1"/>
</dbReference>
<dbReference type="Pfam" id="PF04204">
    <property type="entry name" value="HTS"/>
    <property type="match status" value="1"/>
</dbReference>
<dbReference type="Gene3D" id="3.40.50.880">
    <property type="match status" value="1"/>
</dbReference>
<feature type="binding site" evidence="7">
    <location>
        <position position="192"/>
    </location>
    <ligand>
        <name>substrate</name>
    </ligand>
</feature>